<comment type="caution">
    <text evidence="3">The sequence shown here is derived from an EMBL/GenBank/DDBJ whole genome shotgun (WGS) entry which is preliminary data.</text>
</comment>
<sequence>MFRPPEPTQPPAAPSPPPAAPTGPPPPTGGAPYQPPPAPYQPAAPGQGYQPYGTPQPVPGGFALPGAKVPGQMDPESGLPFSDKERLTAGLLQLIPSMMGIPGIGRLYTGHTAIGLIQLIGAVSGWVFTCILIGLLWAIPLWIWGVVDGILMLTNKRFTDAQGRVLR</sequence>
<name>A0A5B1M2G7_9ACTN</name>
<proteinExistence type="predicted"/>
<evidence type="ECO:0000313" key="4">
    <source>
        <dbReference type="Proteomes" id="UP000324351"/>
    </source>
</evidence>
<evidence type="ECO:0000256" key="2">
    <source>
        <dbReference type="SAM" id="Phobius"/>
    </source>
</evidence>
<keyword evidence="2" id="KW-1133">Transmembrane helix</keyword>
<keyword evidence="2" id="KW-0472">Membrane</keyword>
<evidence type="ECO:0000256" key="1">
    <source>
        <dbReference type="SAM" id="MobiDB-lite"/>
    </source>
</evidence>
<dbReference type="EMBL" id="VUJW01000009">
    <property type="protein sequence ID" value="KAA1426329.1"/>
    <property type="molecule type" value="Genomic_DNA"/>
</dbReference>
<reference evidence="3 4" key="1">
    <citation type="submission" date="2019-09" db="EMBL/GenBank/DDBJ databases">
        <title>Nocardioides panacisoli sp. nov., isolated from the soil of a ginseng field.</title>
        <authorList>
            <person name="Cho C."/>
        </authorList>
    </citation>
    <scope>NUCLEOTIDE SEQUENCE [LARGE SCALE GENOMIC DNA]</scope>
    <source>
        <strain evidence="3 4">BN140041</strain>
    </source>
</reference>
<evidence type="ECO:0008006" key="5">
    <source>
        <dbReference type="Google" id="ProtNLM"/>
    </source>
</evidence>
<dbReference type="AlphaFoldDB" id="A0A5B1M2G7"/>
<feature type="compositionally biased region" description="Pro residues" evidence="1">
    <location>
        <begin position="1"/>
        <end position="42"/>
    </location>
</feature>
<dbReference type="Proteomes" id="UP000324351">
    <property type="component" value="Unassembled WGS sequence"/>
</dbReference>
<gene>
    <name evidence="3" type="ORF">F0U47_14970</name>
</gene>
<keyword evidence="4" id="KW-1185">Reference proteome</keyword>
<feature type="region of interest" description="Disordered" evidence="1">
    <location>
        <begin position="1"/>
        <end position="78"/>
    </location>
</feature>
<organism evidence="3 4">
    <name type="scientific">Nocardioides antri</name>
    <dbReference type="NCBI Taxonomy" id="2607659"/>
    <lineage>
        <taxon>Bacteria</taxon>
        <taxon>Bacillati</taxon>
        <taxon>Actinomycetota</taxon>
        <taxon>Actinomycetes</taxon>
        <taxon>Propionibacteriales</taxon>
        <taxon>Nocardioidaceae</taxon>
        <taxon>Nocardioides</taxon>
    </lineage>
</organism>
<keyword evidence="2" id="KW-0812">Transmembrane</keyword>
<protein>
    <recommendedName>
        <fullName evidence="5">TM2 domain-containing protein</fullName>
    </recommendedName>
</protein>
<evidence type="ECO:0000313" key="3">
    <source>
        <dbReference type="EMBL" id="KAA1426329.1"/>
    </source>
</evidence>
<feature type="transmembrane region" description="Helical" evidence="2">
    <location>
        <begin position="125"/>
        <end position="147"/>
    </location>
</feature>
<reference evidence="3 4" key="2">
    <citation type="submission" date="2019-09" db="EMBL/GenBank/DDBJ databases">
        <authorList>
            <person name="Jin C."/>
        </authorList>
    </citation>
    <scope>NUCLEOTIDE SEQUENCE [LARGE SCALE GENOMIC DNA]</scope>
    <source>
        <strain evidence="3 4">BN140041</strain>
    </source>
</reference>
<accession>A0A5B1M2G7</accession>